<proteinExistence type="predicted"/>
<gene>
    <name evidence="1" type="ORF">SDC9_107909</name>
</gene>
<comment type="caution">
    <text evidence="1">The sequence shown here is derived from an EMBL/GenBank/DDBJ whole genome shotgun (WGS) entry which is preliminary data.</text>
</comment>
<dbReference type="AlphaFoldDB" id="A0A645B6J4"/>
<reference evidence="1" key="1">
    <citation type="submission" date="2019-08" db="EMBL/GenBank/DDBJ databases">
        <authorList>
            <person name="Kucharzyk K."/>
            <person name="Murdoch R.W."/>
            <person name="Higgins S."/>
            <person name="Loffler F."/>
        </authorList>
    </citation>
    <scope>NUCLEOTIDE SEQUENCE</scope>
</reference>
<dbReference type="EMBL" id="VSSQ01018127">
    <property type="protein sequence ID" value="MPM61055.1"/>
    <property type="molecule type" value="Genomic_DNA"/>
</dbReference>
<accession>A0A645B6J4</accession>
<organism evidence="1">
    <name type="scientific">bioreactor metagenome</name>
    <dbReference type="NCBI Taxonomy" id="1076179"/>
    <lineage>
        <taxon>unclassified sequences</taxon>
        <taxon>metagenomes</taxon>
        <taxon>ecological metagenomes</taxon>
    </lineage>
</organism>
<protein>
    <submittedName>
        <fullName evidence="1">Uncharacterized protein</fullName>
    </submittedName>
</protein>
<name>A0A645B6J4_9ZZZZ</name>
<evidence type="ECO:0000313" key="1">
    <source>
        <dbReference type="EMBL" id="MPM61055.1"/>
    </source>
</evidence>
<sequence length="166" mass="18055">MASSNSSSLVSGMVTSIPFASTASNSAGRTILSIQAFMQFPFPCSNTSNGSPWLLPWDCVETQKNKKGPASIGNTDKHWTTSRLGFTPSCHLPRGLENPRISRKNLTSLLQKGTLKILIQGNDDNLFSRSRAYIGMQAHDGNINNVLDRLLKILPGTLKQAGSYPF</sequence>